<reference evidence="2" key="1">
    <citation type="journal article" date="2015" name="Nature">
        <title>Complex archaea that bridge the gap between prokaryotes and eukaryotes.</title>
        <authorList>
            <person name="Spang A."/>
            <person name="Saw J.H."/>
            <person name="Jorgensen S.L."/>
            <person name="Zaremba-Niedzwiedzka K."/>
            <person name="Martijn J."/>
            <person name="Lind A.E."/>
            <person name="van Eijk R."/>
            <person name="Schleper C."/>
            <person name="Guy L."/>
            <person name="Ettema T.J."/>
        </authorList>
    </citation>
    <scope>NUCLEOTIDE SEQUENCE</scope>
</reference>
<keyword evidence="1" id="KW-1133">Transmembrane helix</keyword>
<feature type="transmembrane region" description="Helical" evidence="1">
    <location>
        <begin position="84"/>
        <end position="107"/>
    </location>
</feature>
<gene>
    <name evidence="2" type="ORF">LCGC14_2807400</name>
</gene>
<keyword evidence="1" id="KW-0472">Membrane</keyword>
<sequence length="195" mass="21211">MPTTNAGIYEIILEQEYFTSQIRNVFHYLSTIDLDDVQELCAQAFDEDVLQAIANLAGVNMSYNLIRCKNLTGNLADAVLDPSISAGVSVGAVVADFVAVSFLYARLTKDTRNGAKRFSALTEDNIAGGGFSTAYQTVMDASATVFFTNIQTVGGIFQPIILRKPPDAMGVFTFNPLFAVQALNRVTTQNSRKTF</sequence>
<evidence type="ECO:0000256" key="1">
    <source>
        <dbReference type="SAM" id="Phobius"/>
    </source>
</evidence>
<keyword evidence="1" id="KW-0812">Transmembrane</keyword>
<evidence type="ECO:0000313" key="2">
    <source>
        <dbReference type="EMBL" id="KKK82038.1"/>
    </source>
</evidence>
<name>A0A0F8YKV9_9ZZZZ</name>
<accession>A0A0F8YKV9</accession>
<protein>
    <submittedName>
        <fullName evidence="2">Uncharacterized protein</fullName>
    </submittedName>
</protein>
<organism evidence="2">
    <name type="scientific">marine sediment metagenome</name>
    <dbReference type="NCBI Taxonomy" id="412755"/>
    <lineage>
        <taxon>unclassified sequences</taxon>
        <taxon>metagenomes</taxon>
        <taxon>ecological metagenomes</taxon>
    </lineage>
</organism>
<dbReference type="EMBL" id="LAZR01052855">
    <property type="protein sequence ID" value="KKK82038.1"/>
    <property type="molecule type" value="Genomic_DNA"/>
</dbReference>
<dbReference type="AlphaFoldDB" id="A0A0F8YKV9"/>
<comment type="caution">
    <text evidence="2">The sequence shown here is derived from an EMBL/GenBank/DDBJ whole genome shotgun (WGS) entry which is preliminary data.</text>
</comment>
<proteinExistence type="predicted"/>